<dbReference type="PROSITE" id="PS50111">
    <property type="entry name" value="CHEMOTAXIS_TRANSDUC_2"/>
    <property type="match status" value="1"/>
</dbReference>
<dbReference type="SMART" id="SM00283">
    <property type="entry name" value="MA"/>
    <property type="match status" value="1"/>
</dbReference>
<keyword evidence="4" id="KW-0472">Membrane</keyword>
<reference evidence="8" key="1">
    <citation type="journal article" date="2019" name="Int. J. Syst. Evol. Microbiol.">
        <title>The Global Catalogue of Microorganisms (GCM) 10K type strain sequencing project: providing services to taxonomists for standard genome sequencing and annotation.</title>
        <authorList>
            <consortium name="The Broad Institute Genomics Platform"/>
            <consortium name="The Broad Institute Genome Sequencing Center for Infectious Disease"/>
            <person name="Wu L."/>
            <person name="Ma J."/>
        </authorList>
    </citation>
    <scope>NUCLEOTIDE SEQUENCE [LARGE SCALE GENOMIC DNA]</scope>
    <source>
        <strain evidence="8">JCM 31890</strain>
    </source>
</reference>
<evidence type="ECO:0000259" key="5">
    <source>
        <dbReference type="PROSITE" id="PS50111"/>
    </source>
</evidence>
<dbReference type="CDD" id="cd06225">
    <property type="entry name" value="HAMP"/>
    <property type="match status" value="1"/>
</dbReference>
<dbReference type="PANTHER" id="PTHR43531:SF14">
    <property type="entry name" value="METHYL-ACCEPTING CHEMOTAXIS PROTEIN I-RELATED"/>
    <property type="match status" value="1"/>
</dbReference>
<keyword evidence="4" id="KW-0812">Transmembrane</keyword>
<feature type="domain" description="HAMP" evidence="6">
    <location>
        <begin position="206"/>
        <end position="258"/>
    </location>
</feature>
<organism evidence="7 8">
    <name type="scientific">Acidovorax lacteus</name>
    <dbReference type="NCBI Taxonomy" id="1924988"/>
    <lineage>
        <taxon>Bacteria</taxon>
        <taxon>Pseudomonadati</taxon>
        <taxon>Pseudomonadota</taxon>
        <taxon>Betaproteobacteria</taxon>
        <taxon>Burkholderiales</taxon>
        <taxon>Comamonadaceae</taxon>
        <taxon>Acidovorax</taxon>
    </lineage>
</organism>
<dbReference type="InterPro" id="IPR004090">
    <property type="entry name" value="Chemotax_Me-accpt_rcpt"/>
</dbReference>
<dbReference type="InterPro" id="IPR003660">
    <property type="entry name" value="HAMP_dom"/>
</dbReference>
<feature type="domain" description="Methyl-accepting transducer" evidence="5">
    <location>
        <begin position="263"/>
        <end position="492"/>
    </location>
</feature>
<dbReference type="Pfam" id="PF00015">
    <property type="entry name" value="MCPsignal"/>
    <property type="match status" value="1"/>
</dbReference>
<dbReference type="CDD" id="cd11386">
    <property type="entry name" value="MCP_signal"/>
    <property type="match status" value="1"/>
</dbReference>
<dbReference type="PRINTS" id="PR00260">
    <property type="entry name" value="CHEMTRNSDUCR"/>
</dbReference>
<dbReference type="Proteomes" id="UP001501788">
    <property type="component" value="Unassembled WGS sequence"/>
</dbReference>
<evidence type="ECO:0000256" key="3">
    <source>
        <dbReference type="PROSITE-ProRule" id="PRU00284"/>
    </source>
</evidence>
<dbReference type="SMART" id="SM00304">
    <property type="entry name" value="HAMP"/>
    <property type="match status" value="1"/>
</dbReference>
<evidence type="ECO:0000256" key="4">
    <source>
        <dbReference type="SAM" id="Phobius"/>
    </source>
</evidence>
<evidence type="ECO:0000313" key="7">
    <source>
        <dbReference type="EMBL" id="GAA4422623.1"/>
    </source>
</evidence>
<evidence type="ECO:0000256" key="1">
    <source>
        <dbReference type="ARBA" id="ARBA00022481"/>
    </source>
</evidence>
<sequence length="524" mass="55102">MKLSLKLPLAFMAALAVVVAAALFGIQRLHQALDTYETSVAHSVDHERRASAMLVDFKVQVQEWKNVLLRGKDTAQRERFWGAFQKQEKAVADAARHLLADLPAGPARDKVQQFLDAHTRMSEAYRKGFADFQAADHDHQVGDKAVQGVDRAPSRLLDEAADLIGQDSARMASLAAERAGRATAISLAVMLCVCAASVVGALLFSRAVVRPIGRAVQVSQAVASGDLTAATPVNGRDEVAQLLNALHAMQHGLARVVRNVRSNADSVALASAEIAQGNNDLSARTEQQASALEQTSASMEELSTTVQANADNAQQAKQLAATASQVAAHGGQVVADVVRTMQGIHDSSRQIADIIGVIDSIAFQTNILALNAAVEAARAGEQGRGFAVVASEVRTLAQRSADAAKEIRGLISASVGRVEEGTQLVDRAGSTMDEVVQSIERVSHIVAEISTASSEQSQGVRQVGEAITQMDQATQQNAALVEESAAAADGLKRQAQALVEAVAVFRLGAGDKPPAPPRAALVAG</sequence>
<dbReference type="PANTHER" id="PTHR43531">
    <property type="entry name" value="PROTEIN ICFG"/>
    <property type="match status" value="1"/>
</dbReference>
<name>A0ABP8L6H1_9BURK</name>
<keyword evidence="8" id="KW-1185">Reference proteome</keyword>
<protein>
    <submittedName>
        <fullName evidence="7">Methyl-accepting chemotaxis protein</fullName>
    </submittedName>
</protein>
<accession>A0ABP8L6H1</accession>
<dbReference type="InterPro" id="IPR004089">
    <property type="entry name" value="MCPsignal_dom"/>
</dbReference>
<evidence type="ECO:0000313" key="8">
    <source>
        <dbReference type="Proteomes" id="UP001501788"/>
    </source>
</evidence>
<evidence type="ECO:0000256" key="2">
    <source>
        <dbReference type="ARBA" id="ARBA00029447"/>
    </source>
</evidence>
<proteinExistence type="inferred from homology"/>
<keyword evidence="4" id="KW-1133">Transmembrane helix</keyword>
<keyword evidence="1" id="KW-0488">Methylation</keyword>
<dbReference type="SUPFAM" id="SSF58104">
    <property type="entry name" value="Methyl-accepting chemotaxis protein (MCP) signaling domain"/>
    <property type="match status" value="1"/>
</dbReference>
<dbReference type="Gene3D" id="1.10.287.950">
    <property type="entry name" value="Methyl-accepting chemotaxis protein"/>
    <property type="match status" value="1"/>
</dbReference>
<comment type="similarity">
    <text evidence="2">Belongs to the methyl-accepting chemotaxis (MCP) protein family.</text>
</comment>
<dbReference type="Pfam" id="PF00672">
    <property type="entry name" value="HAMP"/>
    <property type="match status" value="1"/>
</dbReference>
<dbReference type="InterPro" id="IPR051310">
    <property type="entry name" value="MCP_chemotaxis"/>
</dbReference>
<dbReference type="EMBL" id="BAABEX010000008">
    <property type="protein sequence ID" value="GAA4422623.1"/>
    <property type="molecule type" value="Genomic_DNA"/>
</dbReference>
<gene>
    <name evidence="7" type="ORF">GCM10023090_13910</name>
</gene>
<comment type="caution">
    <text evidence="7">The sequence shown here is derived from an EMBL/GenBank/DDBJ whole genome shotgun (WGS) entry which is preliminary data.</text>
</comment>
<keyword evidence="3" id="KW-0807">Transducer</keyword>
<dbReference type="PROSITE" id="PS50885">
    <property type="entry name" value="HAMP"/>
    <property type="match status" value="1"/>
</dbReference>
<feature type="transmembrane region" description="Helical" evidence="4">
    <location>
        <begin position="184"/>
        <end position="204"/>
    </location>
</feature>
<dbReference type="RefSeq" id="WP_345062603.1">
    <property type="nucleotide sequence ID" value="NZ_BAABEX010000008.1"/>
</dbReference>
<evidence type="ECO:0000259" key="6">
    <source>
        <dbReference type="PROSITE" id="PS50885"/>
    </source>
</evidence>